<protein>
    <submittedName>
        <fullName evidence="2">Uncharacterized protein</fullName>
    </submittedName>
</protein>
<evidence type="ECO:0000313" key="2">
    <source>
        <dbReference type="EMBL" id="MBA4493979.1"/>
    </source>
</evidence>
<accession>A0A7W1WQB9</accession>
<evidence type="ECO:0000313" key="3">
    <source>
        <dbReference type="Proteomes" id="UP000535491"/>
    </source>
</evidence>
<name>A0A7W1WQB9_9BACL</name>
<dbReference type="RefSeq" id="WP_181751211.1">
    <property type="nucleotide sequence ID" value="NZ_JACEIQ010000004.1"/>
</dbReference>
<proteinExistence type="predicted"/>
<evidence type="ECO:0000256" key="1">
    <source>
        <dbReference type="SAM" id="Phobius"/>
    </source>
</evidence>
<keyword evidence="1" id="KW-0812">Transmembrane</keyword>
<reference evidence="2 3" key="1">
    <citation type="submission" date="2020-07" db="EMBL/GenBank/DDBJ databases">
        <authorList>
            <person name="Feng H."/>
        </authorList>
    </citation>
    <scope>NUCLEOTIDE SEQUENCE [LARGE SCALE GENOMIC DNA]</scope>
    <source>
        <strain evidence="3">s-10</strain>
    </source>
</reference>
<dbReference type="Proteomes" id="UP000535491">
    <property type="component" value="Unassembled WGS sequence"/>
</dbReference>
<comment type="caution">
    <text evidence="2">The sequence shown here is derived from an EMBL/GenBank/DDBJ whole genome shotgun (WGS) entry which is preliminary data.</text>
</comment>
<sequence length="159" mass="18275">MKPRTLGFGFLSLFIYLLGIYSLSLAFMFLKSKPPYGFNIRLAFLPADFNALLGVQILALIYFVISLVLIFNPKKDTVSSTTSIGFWALSSSTFLFGIKYLILVLAFLISPQSKMTGFLYNVDWMYYVFEWMMDILFWGAVILFLMRLIMMVKKKQSSS</sequence>
<keyword evidence="1" id="KW-1133">Transmembrane helix</keyword>
<feature type="transmembrane region" description="Helical" evidence="1">
    <location>
        <begin position="7"/>
        <end position="29"/>
    </location>
</feature>
<organism evidence="2 3">
    <name type="scientific">Paenactinomyces guangxiensis</name>
    <dbReference type="NCBI Taxonomy" id="1490290"/>
    <lineage>
        <taxon>Bacteria</taxon>
        <taxon>Bacillati</taxon>
        <taxon>Bacillota</taxon>
        <taxon>Bacilli</taxon>
        <taxon>Bacillales</taxon>
        <taxon>Thermoactinomycetaceae</taxon>
        <taxon>Paenactinomyces</taxon>
    </lineage>
</organism>
<dbReference type="EMBL" id="JACEIQ010000004">
    <property type="protein sequence ID" value="MBA4493979.1"/>
    <property type="molecule type" value="Genomic_DNA"/>
</dbReference>
<keyword evidence="3" id="KW-1185">Reference proteome</keyword>
<gene>
    <name evidence="2" type="ORF">H1191_06635</name>
</gene>
<feature type="transmembrane region" description="Helical" evidence="1">
    <location>
        <begin position="124"/>
        <end position="146"/>
    </location>
</feature>
<keyword evidence="1" id="KW-0472">Membrane</keyword>
<feature type="transmembrane region" description="Helical" evidence="1">
    <location>
        <begin position="84"/>
        <end position="109"/>
    </location>
</feature>
<feature type="transmembrane region" description="Helical" evidence="1">
    <location>
        <begin position="49"/>
        <end position="72"/>
    </location>
</feature>
<dbReference type="AlphaFoldDB" id="A0A7W1WQB9"/>